<dbReference type="OrthoDB" id="3944011at2759"/>
<evidence type="ECO:0000313" key="2">
    <source>
        <dbReference type="EMBL" id="KAF4307946.1"/>
    </source>
</evidence>
<feature type="compositionally biased region" description="Acidic residues" evidence="1">
    <location>
        <begin position="93"/>
        <end position="108"/>
    </location>
</feature>
<proteinExistence type="predicted"/>
<feature type="compositionally biased region" description="Low complexity" evidence="1">
    <location>
        <begin position="109"/>
        <end position="118"/>
    </location>
</feature>
<accession>A0A8H4N6Q4</accession>
<evidence type="ECO:0000256" key="1">
    <source>
        <dbReference type="SAM" id="MobiDB-lite"/>
    </source>
</evidence>
<name>A0A8H4N6Q4_9PEZI</name>
<sequence>MSMKSKSNKITIANPETTQRTPDVQLLYNALGLSRDIQHVYDNFRNELQQRLKTAYEDELKQDASGAMSSGGNASPIAPRSAVQLSDKYGGNTEDDYTEEEDDAEEAPPAEGSPGPDSWAARKPTDRGVMHFPGHANYRENEIPVTGSHGFMLLHRRPRFVPDGRYITSHDGQPLDQLAMCTLHYIGNAELHVQRESYLHSQSIDFTSRNDVRRVAYWARKFYEQHGVRKLRGDQIPYIDEERAWIRDLFGREPKLALNQLAPRYNKYWDGRVVDGVKRPRRTPGGLINEAYRSNLKNKGSVAHSTGQGDGEDLAQVNLREGSEEDAEGEVVSDF</sequence>
<organism evidence="2 3">
    <name type="scientific">Botryosphaeria dothidea</name>
    <dbReference type="NCBI Taxonomy" id="55169"/>
    <lineage>
        <taxon>Eukaryota</taxon>
        <taxon>Fungi</taxon>
        <taxon>Dikarya</taxon>
        <taxon>Ascomycota</taxon>
        <taxon>Pezizomycotina</taxon>
        <taxon>Dothideomycetes</taxon>
        <taxon>Dothideomycetes incertae sedis</taxon>
        <taxon>Botryosphaeriales</taxon>
        <taxon>Botryosphaeriaceae</taxon>
        <taxon>Botryosphaeria</taxon>
    </lineage>
</organism>
<dbReference type="AlphaFoldDB" id="A0A8H4N6Q4"/>
<feature type="region of interest" description="Disordered" evidence="1">
    <location>
        <begin position="63"/>
        <end position="134"/>
    </location>
</feature>
<keyword evidence="3" id="KW-1185">Reference proteome</keyword>
<dbReference type="EMBL" id="WWBZ02000022">
    <property type="protein sequence ID" value="KAF4307946.1"/>
    <property type="molecule type" value="Genomic_DNA"/>
</dbReference>
<dbReference type="Proteomes" id="UP000572817">
    <property type="component" value="Unassembled WGS sequence"/>
</dbReference>
<protein>
    <submittedName>
        <fullName evidence="2">Uncharacterized protein</fullName>
    </submittedName>
</protein>
<reference evidence="2" key="1">
    <citation type="submission" date="2020-04" db="EMBL/GenBank/DDBJ databases">
        <title>Genome Assembly and Annotation of Botryosphaeria dothidea sdau 11-99, a Latent Pathogen of Apple Fruit Ring Rot in China.</title>
        <authorList>
            <person name="Yu C."/>
            <person name="Diao Y."/>
            <person name="Lu Q."/>
            <person name="Zhao J."/>
            <person name="Cui S."/>
            <person name="Peng C."/>
            <person name="He B."/>
            <person name="Liu H."/>
        </authorList>
    </citation>
    <scope>NUCLEOTIDE SEQUENCE [LARGE SCALE GENOMIC DNA]</scope>
    <source>
        <strain evidence="2">Sdau11-99</strain>
    </source>
</reference>
<feature type="compositionally biased region" description="Low complexity" evidence="1">
    <location>
        <begin position="64"/>
        <end position="75"/>
    </location>
</feature>
<comment type="caution">
    <text evidence="2">The sequence shown here is derived from an EMBL/GenBank/DDBJ whole genome shotgun (WGS) entry which is preliminary data.</text>
</comment>
<evidence type="ECO:0000313" key="3">
    <source>
        <dbReference type="Proteomes" id="UP000572817"/>
    </source>
</evidence>
<gene>
    <name evidence="2" type="ORF">GTA08_BOTSDO04238</name>
</gene>